<dbReference type="SUPFAM" id="SSF88697">
    <property type="entry name" value="PUA domain-like"/>
    <property type="match status" value="1"/>
</dbReference>
<gene>
    <name evidence="1" type="ORF">GCM10009789_54390</name>
</gene>
<dbReference type="InterPro" id="IPR015947">
    <property type="entry name" value="PUA-like_sf"/>
</dbReference>
<evidence type="ECO:0000313" key="1">
    <source>
        <dbReference type="EMBL" id="GAA1593478.1"/>
    </source>
</evidence>
<dbReference type="EMBL" id="BAAAOS010000039">
    <property type="protein sequence ID" value="GAA1593478.1"/>
    <property type="molecule type" value="Genomic_DNA"/>
</dbReference>
<sequence>MRSVSGVGEGRPRVNRENLGAWVLKCNPAVTDLRALIEHGVRTWCVQDNYRSALFEDGQPAFLWVSGSARATPTPGFWAVGSVTGPAEWRAPAAGESPKYVVPLALEFLPEPVSRVEVVAQPGLAEVEVIRQPQMSNPSFLTRAEYERLRELLPSGVRGSRPAG</sequence>
<accession>A0ABN2E464</accession>
<evidence type="ECO:0000313" key="2">
    <source>
        <dbReference type="Proteomes" id="UP001500393"/>
    </source>
</evidence>
<organism evidence="1 2">
    <name type="scientific">Kribbella sancticallisti</name>
    <dbReference type="NCBI Taxonomy" id="460087"/>
    <lineage>
        <taxon>Bacteria</taxon>
        <taxon>Bacillati</taxon>
        <taxon>Actinomycetota</taxon>
        <taxon>Actinomycetes</taxon>
        <taxon>Propionibacteriales</taxon>
        <taxon>Kribbellaceae</taxon>
        <taxon>Kribbella</taxon>
    </lineage>
</organism>
<reference evidence="1 2" key="1">
    <citation type="journal article" date="2019" name="Int. J. Syst. Evol. Microbiol.">
        <title>The Global Catalogue of Microorganisms (GCM) 10K type strain sequencing project: providing services to taxonomists for standard genome sequencing and annotation.</title>
        <authorList>
            <consortium name="The Broad Institute Genomics Platform"/>
            <consortium name="The Broad Institute Genome Sequencing Center for Infectious Disease"/>
            <person name="Wu L."/>
            <person name="Ma J."/>
        </authorList>
    </citation>
    <scope>NUCLEOTIDE SEQUENCE [LARGE SCALE GENOMIC DNA]</scope>
    <source>
        <strain evidence="1 2">JCM 14969</strain>
    </source>
</reference>
<evidence type="ECO:0008006" key="3">
    <source>
        <dbReference type="Google" id="ProtNLM"/>
    </source>
</evidence>
<keyword evidence="2" id="KW-1185">Reference proteome</keyword>
<dbReference type="Proteomes" id="UP001500393">
    <property type="component" value="Unassembled WGS sequence"/>
</dbReference>
<comment type="caution">
    <text evidence="1">The sequence shown here is derived from an EMBL/GenBank/DDBJ whole genome shotgun (WGS) entry which is preliminary data.</text>
</comment>
<proteinExistence type="predicted"/>
<protein>
    <recommendedName>
        <fullName evidence="3">EVE domain-containing protein</fullName>
    </recommendedName>
</protein>
<name>A0ABN2E464_9ACTN</name>